<feature type="transmembrane region" description="Helical" evidence="1">
    <location>
        <begin position="569"/>
        <end position="588"/>
    </location>
</feature>
<feature type="transmembrane region" description="Helical" evidence="1">
    <location>
        <begin position="651"/>
        <end position="670"/>
    </location>
</feature>
<dbReference type="Proteomes" id="UP000311919">
    <property type="component" value="Unassembled WGS sequence"/>
</dbReference>
<organism evidence="3 4">
    <name type="scientific">Schistosoma japonicum</name>
    <name type="common">Blood fluke</name>
    <dbReference type="NCBI Taxonomy" id="6182"/>
    <lineage>
        <taxon>Eukaryota</taxon>
        <taxon>Metazoa</taxon>
        <taxon>Spiralia</taxon>
        <taxon>Lophotrochozoa</taxon>
        <taxon>Platyhelminthes</taxon>
        <taxon>Trematoda</taxon>
        <taxon>Digenea</taxon>
        <taxon>Strigeidida</taxon>
        <taxon>Schistosomatoidea</taxon>
        <taxon>Schistosomatidae</taxon>
        <taxon>Schistosoma</taxon>
    </lineage>
</organism>
<proteinExistence type="predicted"/>
<dbReference type="STRING" id="6182.A0A4Z2CTC0"/>
<feature type="transmembrane region" description="Helical" evidence="1">
    <location>
        <begin position="600"/>
        <end position="618"/>
    </location>
</feature>
<keyword evidence="1" id="KW-0472">Membrane</keyword>
<dbReference type="AlphaFoldDB" id="A0A4Z2CTC0"/>
<comment type="caution">
    <text evidence="3">The sequence shown here is derived from an EMBL/GenBank/DDBJ whole genome shotgun (WGS) entry which is preliminary data.</text>
</comment>
<evidence type="ECO:0000313" key="3">
    <source>
        <dbReference type="EMBL" id="TNN07496.1"/>
    </source>
</evidence>
<gene>
    <name evidence="3" type="ORF">EWB00_007714</name>
</gene>
<sequence length="901" mass="101536">MLYMVLFSHLLLISGDIKECFSHTVFTIEHGLFTNIPVSGLVYIEVHKIPLGSKFIVFQVHSPFNSLLVSTSASFTYDTSQYSSHCGLVDFVDNKTFSTFYVYSSYTVPLTAWVKAVAYGSEFPLPGGCARDSHNGFMSAAIITDVMTRKINLSSTKRVEFLSYWTSALQIAAASVPVRSNGFVCPHRLTTNELLGSLVYHIYSAPLITAGGSYGAFVNPNPNETALVLENMANFESSFVYWYLYTDFSPEFINSLCFSDIVFNSEYTPDDEFIYNIIVSRHPATAYVVTVVVEYSVSGSMWQVPYVPVILFGCPTQTLPGFYRGAYSQPASNASLEVDCSIIPKDSPVILFPIAVLLIASFLYATLCNMWIWPRCAVSAMIMGSVIGLMFFYRFSDEFSGTCVILIVSALFPAFLSLLVFVILWWRYIRPTLHYRRVFGYGPLVKVENSTTVLVNEPWNSDVLDYNCQNIDAPVESSQTERAPSNNSNVLSPVNEEESSITALQLCNNLLHQDSARSFVSNEQESDDDTVTYSRICGIQFCRRSRIPQKSSKNPTRPLQPFSLRPRRFARLLPVLPAVFILISYLSVSLDRSLKLDTSSISFFSFSVIISGLLLGLLSIFKNFAFGISTAFVGFYITLCCSSFFLIPNCLLPHIVIEYFLMITCFDVRLRTLRIQFYGQYDVIVVVIWFVGSICFGLLALCLIRLQDARELSEAQNYRTLSSRLPFTDTNVRTLNHIGTPSNNLSLLGEIRSGSQASYYVPRMITVPSLPSNSSSVSSVHNLLLSPIVHTKVDSEVSINDSVAIDYYRSSNPSTSRVLTEKQPLLQGLQLRLRTLKYFVQYYALVLISALEIFNERYYLSETFDKLSFFSQCELFTNIKFIWWSLLCNNKHVIICWNAFM</sequence>
<dbReference type="Pfam" id="PF25992">
    <property type="entry name" value="Ig_TM7SF3_N"/>
    <property type="match status" value="1"/>
</dbReference>
<feature type="transmembrane region" description="Helical" evidence="1">
    <location>
        <begin position="682"/>
        <end position="706"/>
    </location>
</feature>
<dbReference type="EMBL" id="SKCS01000429">
    <property type="protein sequence ID" value="TNN07496.1"/>
    <property type="molecule type" value="Genomic_DNA"/>
</dbReference>
<keyword evidence="2" id="KW-0732">Signal</keyword>
<name>A0A4Z2CTC0_SCHJA</name>
<dbReference type="OrthoDB" id="6237556at2759"/>
<feature type="transmembrane region" description="Helical" evidence="1">
    <location>
        <begin position="372"/>
        <end position="393"/>
    </location>
</feature>
<protein>
    <submittedName>
        <fullName evidence="3">Iron sulfur cluster assembly 2 isoform 1</fullName>
    </submittedName>
</protein>
<evidence type="ECO:0000256" key="1">
    <source>
        <dbReference type="SAM" id="Phobius"/>
    </source>
</evidence>
<keyword evidence="4" id="KW-1185">Reference proteome</keyword>
<keyword evidence="1" id="KW-0812">Transmembrane</keyword>
<feature type="transmembrane region" description="Helical" evidence="1">
    <location>
        <begin position="349"/>
        <end position="365"/>
    </location>
</feature>
<evidence type="ECO:0000256" key="2">
    <source>
        <dbReference type="SAM" id="SignalP"/>
    </source>
</evidence>
<feature type="transmembrane region" description="Helical" evidence="1">
    <location>
        <begin position="399"/>
        <end position="426"/>
    </location>
</feature>
<accession>A0A4Z2CTC0</accession>
<reference evidence="3 4" key="1">
    <citation type="submission" date="2019-03" db="EMBL/GenBank/DDBJ databases">
        <title>An improved genome assembly of the fluke Schistosoma japonicum.</title>
        <authorList>
            <person name="Hu W."/>
            <person name="Luo F."/>
            <person name="Yin M."/>
            <person name="Mo X."/>
            <person name="Sun C."/>
            <person name="Wu Q."/>
            <person name="Zhu B."/>
            <person name="Xiang M."/>
            <person name="Wang J."/>
            <person name="Wang Y."/>
            <person name="Zhang T."/>
            <person name="Xu B."/>
            <person name="Zheng H."/>
            <person name="Feng Z."/>
        </authorList>
    </citation>
    <scope>NUCLEOTIDE SEQUENCE [LARGE SCALE GENOMIC DNA]</scope>
    <source>
        <strain evidence="3">HuSjv2</strain>
        <tissue evidence="3">Worms</tissue>
    </source>
</reference>
<feature type="chain" id="PRO_5021471614" evidence="2">
    <location>
        <begin position="23"/>
        <end position="901"/>
    </location>
</feature>
<feature type="transmembrane region" description="Helical" evidence="1">
    <location>
        <begin position="625"/>
        <end position="645"/>
    </location>
</feature>
<feature type="signal peptide" evidence="2">
    <location>
        <begin position="1"/>
        <end position="22"/>
    </location>
</feature>
<evidence type="ECO:0000313" key="4">
    <source>
        <dbReference type="Proteomes" id="UP000311919"/>
    </source>
</evidence>
<keyword evidence="1" id="KW-1133">Transmembrane helix</keyword>